<feature type="compositionally biased region" description="Basic residues" evidence="1">
    <location>
        <begin position="57"/>
        <end position="67"/>
    </location>
</feature>
<dbReference type="Proteomes" id="UP001497516">
    <property type="component" value="Chromosome 3"/>
</dbReference>
<proteinExistence type="predicted"/>
<gene>
    <name evidence="2" type="ORF">LTRI10_LOCUS19002</name>
</gene>
<accession>A0AAV2DUU2</accession>
<name>A0AAV2DUU2_9ROSI</name>
<evidence type="ECO:0000256" key="1">
    <source>
        <dbReference type="SAM" id="MobiDB-lite"/>
    </source>
</evidence>
<keyword evidence="3" id="KW-1185">Reference proteome</keyword>
<dbReference type="AlphaFoldDB" id="A0AAV2DUU2"/>
<protein>
    <submittedName>
        <fullName evidence="2">Uncharacterized protein</fullName>
    </submittedName>
</protein>
<sequence length="96" mass="10448">MDFVGESNESIKNVTKLNGGRNETGRGRIEKSTLLKLDQQNLESDPCLVISPASSKTGHRKSAKRNRTQCCLSQSGGGKSCRNRSVNHVAIHCSFS</sequence>
<evidence type="ECO:0000313" key="3">
    <source>
        <dbReference type="Proteomes" id="UP001497516"/>
    </source>
</evidence>
<reference evidence="2 3" key="1">
    <citation type="submission" date="2024-04" db="EMBL/GenBank/DDBJ databases">
        <authorList>
            <person name="Fracassetti M."/>
        </authorList>
    </citation>
    <scope>NUCLEOTIDE SEQUENCE [LARGE SCALE GENOMIC DNA]</scope>
</reference>
<feature type="region of interest" description="Disordered" evidence="1">
    <location>
        <begin position="53"/>
        <end position="78"/>
    </location>
</feature>
<evidence type="ECO:0000313" key="2">
    <source>
        <dbReference type="EMBL" id="CAL1377344.1"/>
    </source>
</evidence>
<organism evidence="2 3">
    <name type="scientific">Linum trigynum</name>
    <dbReference type="NCBI Taxonomy" id="586398"/>
    <lineage>
        <taxon>Eukaryota</taxon>
        <taxon>Viridiplantae</taxon>
        <taxon>Streptophyta</taxon>
        <taxon>Embryophyta</taxon>
        <taxon>Tracheophyta</taxon>
        <taxon>Spermatophyta</taxon>
        <taxon>Magnoliopsida</taxon>
        <taxon>eudicotyledons</taxon>
        <taxon>Gunneridae</taxon>
        <taxon>Pentapetalae</taxon>
        <taxon>rosids</taxon>
        <taxon>fabids</taxon>
        <taxon>Malpighiales</taxon>
        <taxon>Linaceae</taxon>
        <taxon>Linum</taxon>
    </lineage>
</organism>
<dbReference type="EMBL" id="OZ034816">
    <property type="protein sequence ID" value="CAL1377344.1"/>
    <property type="molecule type" value="Genomic_DNA"/>
</dbReference>